<dbReference type="SUPFAM" id="SSF53756">
    <property type="entry name" value="UDP-Glycosyltransferase/glycogen phosphorylase"/>
    <property type="match status" value="1"/>
</dbReference>
<proteinExistence type="predicted"/>
<dbReference type="Pfam" id="PF00534">
    <property type="entry name" value="Glycos_transf_1"/>
    <property type="match status" value="1"/>
</dbReference>
<dbReference type="Pfam" id="PF13439">
    <property type="entry name" value="Glyco_transf_4"/>
    <property type="match status" value="1"/>
</dbReference>
<evidence type="ECO:0000313" key="3">
    <source>
        <dbReference type="EMBL" id="TQD23861.1"/>
    </source>
</evidence>
<dbReference type="InterPro" id="IPR028098">
    <property type="entry name" value="Glyco_trans_4-like_N"/>
</dbReference>
<dbReference type="InterPro" id="IPR001296">
    <property type="entry name" value="Glyco_trans_1"/>
</dbReference>
<reference evidence="3 4" key="1">
    <citation type="submission" date="2019-06" db="EMBL/GenBank/DDBJ databases">
        <title>Draft genome sequence of Methanolobus vulcani B1d.</title>
        <authorList>
            <person name="Creighbaum A.J."/>
            <person name="Ticak T."/>
            <person name="Hariraju D."/>
            <person name="Arivett B.A."/>
            <person name="Ferguson D.J.Jr."/>
        </authorList>
    </citation>
    <scope>NUCLEOTIDE SEQUENCE [LARGE SCALE GENOMIC DNA]</scope>
    <source>
        <strain evidence="3 4">B1d</strain>
    </source>
</reference>
<dbReference type="Proteomes" id="UP000319335">
    <property type="component" value="Unassembled WGS sequence"/>
</dbReference>
<dbReference type="AlphaFoldDB" id="A0A7Z8KMG9"/>
<dbReference type="PANTHER" id="PTHR45947:SF3">
    <property type="entry name" value="SULFOQUINOVOSYL TRANSFERASE SQD2"/>
    <property type="match status" value="1"/>
</dbReference>
<dbReference type="RefSeq" id="WP_154810484.1">
    <property type="nucleotide sequence ID" value="NZ_VIAQ01000019.1"/>
</dbReference>
<keyword evidence="4" id="KW-1185">Reference proteome</keyword>
<sequence>MKPLLINTSDIHGGAARAAYRLHQGLQQIDINSKMLVQKKISNDTSVIGIKANIKGPRASKWNFMSVARYLTDRLPLIYYNYRNFQQIDWSPQWVPNNIHLKINEINPDIVNLHWICQGFIPIQEIAKIKQPLVWTLHDMWAFTGGCHYSETCYRFKHMCGKCPQLSSNKETDLSNWVWKRKKKYWENIDFTIVTPSNWLATCARSSSLFQDKEIEVIPNGIDLQKFKPINKNEARKALKLPLDKNLILFGAMNSTHDQRKGFQFLKPAIEILSKDLNFETIIFGNNGQSRQENISIPTNYLGYIPDDHLSLLYSSADIMIVPSVQEAFGQTASEAMACGTPVVSFNSTGLIDIVKHKENGYLAKPFDTEDLAKGMEWIVEHDKRKKKLSDTSRKYVEENFELKSVAKRYADLYSKL</sequence>
<dbReference type="PANTHER" id="PTHR45947">
    <property type="entry name" value="SULFOQUINOVOSYL TRANSFERASE SQD2"/>
    <property type="match status" value="1"/>
</dbReference>
<evidence type="ECO:0000259" key="1">
    <source>
        <dbReference type="Pfam" id="PF00534"/>
    </source>
</evidence>
<gene>
    <name evidence="3" type="ORF">FKV42_11650</name>
</gene>
<evidence type="ECO:0000259" key="2">
    <source>
        <dbReference type="Pfam" id="PF13439"/>
    </source>
</evidence>
<dbReference type="EMBL" id="VIAQ01000019">
    <property type="protein sequence ID" value="TQD23861.1"/>
    <property type="molecule type" value="Genomic_DNA"/>
</dbReference>
<comment type="caution">
    <text evidence="3">The sequence shown here is derived from an EMBL/GenBank/DDBJ whole genome shotgun (WGS) entry which is preliminary data.</text>
</comment>
<protein>
    <submittedName>
        <fullName evidence="3">Glycosyltransferase</fullName>
    </submittedName>
</protein>
<dbReference type="GO" id="GO:0016757">
    <property type="term" value="F:glycosyltransferase activity"/>
    <property type="evidence" value="ECO:0007669"/>
    <property type="project" value="InterPro"/>
</dbReference>
<keyword evidence="3" id="KW-0808">Transferase</keyword>
<dbReference type="InterPro" id="IPR050194">
    <property type="entry name" value="Glycosyltransferase_grp1"/>
</dbReference>
<organism evidence="3 4">
    <name type="scientific">Methanolobus vulcani</name>
    <dbReference type="NCBI Taxonomy" id="38026"/>
    <lineage>
        <taxon>Archaea</taxon>
        <taxon>Methanobacteriati</taxon>
        <taxon>Methanobacteriota</taxon>
        <taxon>Stenosarchaea group</taxon>
        <taxon>Methanomicrobia</taxon>
        <taxon>Methanosarcinales</taxon>
        <taxon>Methanosarcinaceae</taxon>
        <taxon>Methanolobus</taxon>
    </lineage>
</organism>
<name>A0A7Z8KMG9_9EURY</name>
<feature type="domain" description="Glycosyltransferase subfamily 4-like N-terminal" evidence="2">
    <location>
        <begin position="76"/>
        <end position="225"/>
    </location>
</feature>
<feature type="domain" description="Glycosyl transferase family 1" evidence="1">
    <location>
        <begin position="232"/>
        <end position="395"/>
    </location>
</feature>
<dbReference type="OrthoDB" id="132546at2157"/>
<dbReference type="Gene3D" id="3.40.50.2000">
    <property type="entry name" value="Glycogen Phosphorylase B"/>
    <property type="match status" value="2"/>
</dbReference>
<evidence type="ECO:0000313" key="4">
    <source>
        <dbReference type="Proteomes" id="UP000319335"/>
    </source>
</evidence>
<dbReference type="CDD" id="cd03825">
    <property type="entry name" value="GT4_WcaC-like"/>
    <property type="match status" value="1"/>
</dbReference>
<accession>A0A7Z8KMG9</accession>